<evidence type="ECO:0000256" key="5">
    <source>
        <dbReference type="ARBA" id="ARBA00023242"/>
    </source>
</evidence>
<feature type="compositionally biased region" description="Polar residues" evidence="6">
    <location>
        <begin position="12"/>
        <end position="22"/>
    </location>
</feature>
<dbReference type="EMBL" id="CAJVPY010012558">
    <property type="protein sequence ID" value="CAG8734958.1"/>
    <property type="molecule type" value="Genomic_DNA"/>
</dbReference>
<protein>
    <submittedName>
        <fullName evidence="7">427_t:CDS:1</fullName>
    </submittedName>
</protein>
<reference evidence="7" key="1">
    <citation type="submission" date="2021-06" db="EMBL/GenBank/DDBJ databases">
        <authorList>
            <person name="Kallberg Y."/>
            <person name="Tangrot J."/>
            <person name="Rosling A."/>
        </authorList>
    </citation>
    <scope>NUCLEOTIDE SEQUENCE</scope>
    <source>
        <strain evidence="7">MA453B</strain>
    </source>
</reference>
<keyword evidence="5" id="KW-0539">Nucleus</keyword>
<keyword evidence="4" id="KW-0862">Zinc</keyword>
<evidence type="ECO:0000256" key="2">
    <source>
        <dbReference type="ARBA" id="ARBA00022723"/>
    </source>
</evidence>
<evidence type="ECO:0000313" key="7">
    <source>
        <dbReference type="EMBL" id="CAG8734958.1"/>
    </source>
</evidence>
<evidence type="ECO:0000313" key="8">
    <source>
        <dbReference type="Proteomes" id="UP000789405"/>
    </source>
</evidence>
<evidence type="ECO:0000256" key="1">
    <source>
        <dbReference type="ARBA" id="ARBA00004123"/>
    </source>
</evidence>
<dbReference type="InterPro" id="IPR052035">
    <property type="entry name" value="ZnF_BED_domain_contain"/>
</dbReference>
<feature type="compositionally biased region" description="Low complexity" evidence="6">
    <location>
        <begin position="23"/>
        <end position="41"/>
    </location>
</feature>
<comment type="caution">
    <text evidence="7">The sequence shown here is derived from an EMBL/GenBank/DDBJ whole genome shotgun (WGS) entry which is preliminary data.</text>
</comment>
<gene>
    <name evidence="7" type="ORF">DERYTH_LOCUS15463</name>
</gene>
<evidence type="ECO:0000256" key="6">
    <source>
        <dbReference type="SAM" id="MobiDB-lite"/>
    </source>
</evidence>
<sequence length="314" mass="35712">MTENSDKDISPIVSSDTFTLSDTPTASSNTPTTLPNTPAKKTSGKPKSIIWGTHIKQGNQISKGHWNATCNYCSQFWYKGSPAVLKDHLGNLCNYVPPDVCDLFLSQLASKALEVNTSNSKKRKLSSQSNQMQLLDFIESTKLTPEHIKDINRALVKAFVVCGIPFRIVENLFFIELLKTLRPAYEPSFKDVFSGCYLAQETAFVNQDVCNTSFANRMLTCCNTIVSYFKRNHLAGSTLRVLAEENSVKEGGLKQWIDTHWHTILVRLEAAIKRLLENDYHSFRQQVITIFNRRFAEFDDDAYILCFFFTSWIY</sequence>
<comment type="subcellular location">
    <subcellularLocation>
        <location evidence="1">Nucleus</location>
    </subcellularLocation>
</comment>
<dbReference type="GO" id="GO:0005634">
    <property type="term" value="C:nucleus"/>
    <property type="evidence" value="ECO:0007669"/>
    <property type="project" value="UniProtKB-SubCell"/>
</dbReference>
<keyword evidence="8" id="KW-1185">Reference proteome</keyword>
<dbReference type="PANTHER" id="PTHR46481:SF10">
    <property type="entry name" value="ZINC FINGER BED DOMAIN-CONTAINING PROTEIN 39"/>
    <property type="match status" value="1"/>
</dbReference>
<name>A0A9N9IGW2_9GLOM</name>
<feature type="region of interest" description="Disordered" evidence="6">
    <location>
        <begin position="1"/>
        <end position="46"/>
    </location>
</feature>
<dbReference type="AlphaFoldDB" id="A0A9N9IGW2"/>
<dbReference type="GO" id="GO:0008270">
    <property type="term" value="F:zinc ion binding"/>
    <property type="evidence" value="ECO:0007669"/>
    <property type="project" value="UniProtKB-KW"/>
</dbReference>
<keyword evidence="2" id="KW-0479">Metal-binding</keyword>
<evidence type="ECO:0000256" key="4">
    <source>
        <dbReference type="ARBA" id="ARBA00022833"/>
    </source>
</evidence>
<keyword evidence="3" id="KW-0863">Zinc-finger</keyword>
<accession>A0A9N9IGW2</accession>
<dbReference type="PANTHER" id="PTHR46481">
    <property type="entry name" value="ZINC FINGER BED DOMAIN-CONTAINING PROTEIN 4"/>
    <property type="match status" value="1"/>
</dbReference>
<dbReference type="Proteomes" id="UP000789405">
    <property type="component" value="Unassembled WGS sequence"/>
</dbReference>
<dbReference type="OrthoDB" id="2636571at2759"/>
<proteinExistence type="predicted"/>
<organism evidence="7 8">
    <name type="scientific">Dentiscutata erythropus</name>
    <dbReference type="NCBI Taxonomy" id="1348616"/>
    <lineage>
        <taxon>Eukaryota</taxon>
        <taxon>Fungi</taxon>
        <taxon>Fungi incertae sedis</taxon>
        <taxon>Mucoromycota</taxon>
        <taxon>Glomeromycotina</taxon>
        <taxon>Glomeromycetes</taxon>
        <taxon>Diversisporales</taxon>
        <taxon>Gigasporaceae</taxon>
        <taxon>Dentiscutata</taxon>
    </lineage>
</organism>
<feature type="non-terminal residue" evidence="7">
    <location>
        <position position="1"/>
    </location>
</feature>
<evidence type="ECO:0000256" key="3">
    <source>
        <dbReference type="ARBA" id="ARBA00022771"/>
    </source>
</evidence>